<gene>
    <name evidence="1" type="ORF">G3576_00230</name>
</gene>
<reference evidence="1 2" key="1">
    <citation type="submission" date="2020-03" db="EMBL/GenBank/DDBJ databases">
        <title>Roseomonas stagni sp. nov., isolated from pond water in Japan.</title>
        <authorList>
            <person name="Furuhata K."/>
            <person name="Miyamoto H."/>
            <person name="Goto K."/>
        </authorList>
    </citation>
    <scope>NUCLEOTIDE SEQUENCE [LARGE SCALE GENOMIC DNA]</scope>
    <source>
        <strain evidence="1 2">PeD5</strain>
    </source>
</reference>
<keyword evidence="2" id="KW-1185">Reference proteome</keyword>
<sequence length="93" mass="10202">MPDYACWPLWRDDGEGGNIDPETLPVSAALKAALSAWAAWFEAGFDWDDPAASPPIPNAGAFEAEGRRLAAWLACELGPAWRVRYWRDQPGEG</sequence>
<evidence type="ECO:0000313" key="2">
    <source>
        <dbReference type="Proteomes" id="UP000475385"/>
    </source>
</evidence>
<evidence type="ECO:0000313" key="1">
    <source>
        <dbReference type="EMBL" id="NGM18422.1"/>
    </source>
</evidence>
<dbReference type="AlphaFoldDB" id="A0A6M1LE21"/>
<dbReference type="RefSeq" id="WP_164692326.1">
    <property type="nucleotide sequence ID" value="NZ_JAAIKB010000001.1"/>
</dbReference>
<dbReference type="Proteomes" id="UP000475385">
    <property type="component" value="Unassembled WGS sequence"/>
</dbReference>
<organism evidence="1 2">
    <name type="scientific">Falsiroseomonas algicola</name>
    <dbReference type="NCBI Taxonomy" id="2716930"/>
    <lineage>
        <taxon>Bacteria</taxon>
        <taxon>Pseudomonadati</taxon>
        <taxon>Pseudomonadota</taxon>
        <taxon>Alphaproteobacteria</taxon>
        <taxon>Acetobacterales</taxon>
        <taxon>Roseomonadaceae</taxon>
        <taxon>Falsiroseomonas</taxon>
    </lineage>
</organism>
<protein>
    <submittedName>
        <fullName evidence="1">Uncharacterized protein</fullName>
    </submittedName>
</protein>
<name>A0A6M1LE21_9PROT</name>
<dbReference type="EMBL" id="JAAIKB010000001">
    <property type="protein sequence ID" value="NGM18422.1"/>
    <property type="molecule type" value="Genomic_DNA"/>
</dbReference>
<accession>A0A6M1LE21</accession>
<proteinExistence type="predicted"/>
<comment type="caution">
    <text evidence="1">The sequence shown here is derived from an EMBL/GenBank/DDBJ whole genome shotgun (WGS) entry which is preliminary data.</text>
</comment>